<keyword evidence="1" id="KW-0472">Membrane</keyword>
<dbReference type="Proteomes" id="UP000034325">
    <property type="component" value="Unassembled WGS sequence"/>
</dbReference>
<evidence type="ECO:0000313" key="2">
    <source>
        <dbReference type="EMBL" id="KKQ98192.1"/>
    </source>
</evidence>
<feature type="transmembrane region" description="Helical" evidence="1">
    <location>
        <begin position="7"/>
        <end position="30"/>
    </location>
</feature>
<proteinExistence type="predicted"/>
<name>A0A0G0M4H6_9BACT</name>
<accession>A0A0G0M4H6</accession>
<sequence length="220" mass="24494">MNRNQKGFAHLFLILVLVLITVVGIGYYAYKNGQIKINQPTEKTIEISNLPPTQLPTLTINDLQTLELPTGDIKITNPIGNFEIVVPATYTLTGDVNNFGLIFPSPDSGDPDLPTIPTSIGLKIRKLEQKSLQDQVKEEYSSTKINEGETPNYNDIKSITLGGVNGFSYPCPFLVQQECIFLPLDEAKFLFVLITNYSDENRGGYGKEIDQILSTFKFLD</sequence>
<keyword evidence="1" id="KW-1133">Transmembrane helix</keyword>
<gene>
    <name evidence="2" type="ORF">UT23_C0004G0031</name>
</gene>
<evidence type="ECO:0000313" key="3">
    <source>
        <dbReference type="Proteomes" id="UP000034325"/>
    </source>
</evidence>
<organism evidence="2 3">
    <name type="scientific">Candidatus Woesebacteria bacterium GW2011_GWA1_39_12</name>
    <dbReference type="NCBI Taxonomy" id="1618549"/>
    <lineage>
        <taxon>Bacteria</taxon>
        <taxon>Candidatus Woeseibacteriota</taxon>
    </lineage>
</organism>
<reference evidence="2 3" key="1">
    <citation type="journal article" date="2015" name="Nature">
        <title>rRNA introns, odd ribosomes, and small enigmatic genomes across a large radiation of phyla.</title>
        <authorList>
            <person name="Brown C.T."/>
            <person name="Hug L.A."/>
            <person name="Thomas B.C."/>
            <person name="Sharon I."/>
            <person name="Castelle C.J."/>
            <person name="Singh A."/>
            <person name="Wilkins M.J."/>
            <person name="Williams K.H."/>
            <person name="Banfield J.F."/>
        </authorList>
    </citation>
    <scope>NUCLEOTIDE SEQUENCE [LARGE SCALE GENOMIC DNA]</scope>
</reference>
<dbReference type="AlphaFoldDB" id="A0A0G0M4H6"/>
<evidence type="ECO:0000256" key="1">
    <source>
        <dbReference type="SAM" id="Phobius"/>
    </source>
</evidence>
<keyword evidence="1" id="KW-0812">Transmembrane</keyword>
<dbReference type="EMBL" id="LBWA01000004">
    <property type="protein sequence ID" value="KKQ98192.1"/>
    <property type="molecule type" value="Genomic_DNA"/>
</dbReference>
<protein>
    <submittedName>
        <fullName evidence="2">Uncharacterized protein</fullName>
    </submittedName>
</protein>
<comment type="caution">
    <text evidence="2">The sequence shown here is derived from an EMBL/GenBank/DDBJ whole genome shotgun (WGS) entry which is preliminary data.</text>
</comment>